<evidence type="ECO:0000256" key="1">
    <source>
        <dbReference type="SAM" id="MobiDB-lite"/>
    </source>
</evidence>
<comment type="caution">
    <text evidence="2">The sequence shown here is derived from an EMBL/GenBank/DDBJ whole genome shotgun (WGS) entry which is preliminary data.</text>
</comment>
<proteinExistence type="predicted"/>
<dbReference type="AlphaFoldDB" id="A0A7W9KQ81"/>
<protein>
    <submittedName>
        <fullName evidence="2">Uncharacterized protein</fullName>
    </submittedName>
</protein>
<dbReference type="Proteomes" id="UP000585638">
    <property type="component" value="Unassembled WGS sequence"/>
</dbReference>
<feature type="compositionally biased region" description="Basic and acidic residues" evidence="1">
    <location>
        <begin position="458"/>
        <end position="476"/>
    </location>
</feature>
<reference evidence="2 3" key="1">
    <citation type="submission" date="2020-08" db="EMBL/GenBank/DDBJ databases">
        <title>Sequencing the genomes of 1000 actinobacteria strains.</title>
        <authorList>
            <person name="Klenk H.-P."/>
        </authorList>
    </citation>
    <scope>NUCLEOTIDE SEQUENCE [LARGE SCALE GENOMIC DNA]</scope>
    <source>
        <strain evidence="2 3">DSM 43851</strain>
    </source>
</reference>
<gene>
    <name evidence="2" type="ORF">BJ998_008004</name>
</gene>
<dbReference type="EMBL" id="JACHIR010000002">
    <property type="protein sequence ID" value="MBB5896745.1"/>
    <property type="molecule type" value="Genomic_DNA"/>
</dbReference>
<feature type="region of interest" description="Disordered" evidence="1">
    <location>
        <begin position="288"/>
        <end position="325"/>
    </location>
</feature>
<keyword evidence="3" id="KW-1185">Reference proteome</keyword>
<feature type="compositionally biased region" description="Basic and acidic residues" evidence="1">
    <location>
        <begin position="288"/>
        <end position="301"/>
    </location>
</feature>
<organism evidence="2 3">
    <name type="scientific">Kutzneria kofuensis</name>
    <dbReference type="NCBI Taxonomy" id="103725"/>
    <lineage>
        <taxon>Bacteria</taxon>
        <taxon>Bacillati</taxon>
        <taxon>Actinomycetota</taxon>
        <taxon>Actinomycetes</taxon>
        <taxon>Pseudonocardiales</taxon>
        <taxon>Pseudonocardiaceae</taxon>
        <taxon>Kutzneria</taxon>
    </lineage>
</organism>
<evidence type="ECO:0000313" key="3">
    <source>
        <dbReference type="Proteomes" id="UP000585638"/>
    </source>
</evidence>
<evidence type="ECO:0000313" key="2">
    <source>
        <dbReference type="EMBL" id="MBB5896745.1"/>
    </source>
</evidence>
<name>A0A7W9KQ81_9PSEU</name>
<sequence length="476" mass="50719">MTTRCNKHPFKSDPLGMLASLTRIGATRQAIDKAFAVLGVEPGAMARVFASAPHLRATAVPGVPGLFTASVPMTWLGTRTARDEAYTAFAGVLRQLSEVVRATGGVLVPPALGTAQHPAVLGGDTHTIEVLSPVEQEVLCNLLRVQVPALIALFGRGVTTAGAPRDRVGSRWLAGSRSHLATRFLASTAAEHLDRVKADLRRRDGVALLDRMDVHPGLEPDGTLTVVVRCLDGAATLAGVRTQALLLAALAMQARRMVRDGRRKGNARQRILEDNRARAVADGLRARLVVDDTKPNQRRPDGQGNGSGRRNTAESPAPKANSARDVARNLVRAAAVELRNLDADAEEIAPVLLALDLPDLGITRGTTETDMLSWWSAAGENVLLDSSLAALTDTTPGGPLLALLNRSAPSQTSIVLGSWRSRIAEAKPAQPATQQRQGGRPGRSQRDDRGRNRGSRTGNDRRAGDRRHHGEGNGRV</sequence>
<accession>A0A7W9KQ81</accession>
<feature type="region of interest" description="Disordered" evidence="1">
    <location>
        <begin position="425"/>
        <end position="476"/>
    </location>
</feature>